<dbReference type="InterPro" id="IPR050765">
    <property type="entry name" value="Riboflavin_Biosynth_HTPR"/>
</dbReference>
<keyword evidence="9 11" id="KW-0378">Hydrolase</keyword>
<evidence type="ECO:0000256" key="9">
    <source>
        <dbReference type="PIRNR" id="PIRNR006769"/>
    </source>
</evidence>
<keyword evidence="8" id="KW-0511">Multifunctional enzyme</keyword>
<dbReference type="InterPro" id="IPR002734">
    <property type="entry name" value="RibDG_C"/>
</dbReference>
<keyword evidence="12" id="KW-1185">Reference proteome</keyword>
<name>A0ABS7G9G9_9BACT</name>
<dbReference type="EMBL" id="JAICCF010000001">
    <property type="protein sequence ID" value="MBW8683780.1"/>
    <property type="molecule type" value="Genomic_DNA"/>
</dbReference>
<dbReference type="CDD" id="cd01284">
    <property type="entry name" value="Riboflavin_deaminase-reductase"/>
    <property type="match status" value="1"/>
</dbReference>
<dbReference type="PROSITE" id="PS51747">
    <property type="entry name" value="CYT_DCMP_DEAMINASES_2"/>
    <property type="match status" value="1"/>
</dbReference>
<protein>
    <recommendedName>
        <fullName evidence="9">Riboflavin biosynthesis protein RibD</fullName>
    </recommendedName>
    <domain>
        <recommendedName>
            <fullName evidence="9">Diaminohydroxyphosphoribosylaminopyrimidine deaminase</fullName>
            <shortName evidence="9">DRAP deaminase</shortName>
            <ecNumber evidence="9">3.5.4.26</ecNumber>
        </recommendedName>
        <alternativeName>
            <fullName evidence="9">Riboflavin-specific deaminase</fullName>
        </alternativeName>
    </domain>
    <domain>
        <recommendedName>
            <fullName evidence="9">5-amino-6-(5-phosphoribosylamino)uracil reductase</fullName>
            <ecNumber evidence="9">1.1.1.193</ecNumber>
        </recommendedName>
        <alternativeName>
            <fullName evidence="9">HTP reductase</fullName>
        </alternativeName>
    </domain>
</protein>
<dbReference type="GO" id="GO:0008703">
    <property type="term" value="F:5-amino-6-(5-phosphoribosylamino)uracil reductase activity"/>
    <property type="evidence" value="ECO:0007669"/>
    <property type="project" value="UniProtKB-EC"/>
</dbReference>
<dbReference type="Proteomes" id="UP000812961">
    <property type="component" value="Unassembled WGS sequence"/>
</dbReference>
<dbReference type="PANTHER" id="PTHR38011">
    <property type="entry name" value="DIHYDROFOLATE REDUCTASE FAMILY PROTEIN (AFU_ORTHOLOGUE AFUA_8G06820)"/>
    <property type="match status" value="1"/>
</dbReference>
<keyword evidence="7 9" id="KW-0560">Oxidoreductase</keyword>
<evidence type="ECO:0000313" key="12">
    <source>
        <dbReference type="Proteomes" id="UP000812961"/>
    </source>
</evidence>
<evidence type="ECO:0000256" key="6">
    <source>
        <dbReference type="ARBA" id="ARBA00022857"/>
    </source>
</evidence>
<organism evidence="11 12">
    <name type="scientific">Chitinophaga rhizophila</name>
    <dbReference type="NCBI Taxonomy" id="2866212"/>
    <lineage>
        <taxon>Bacteria</taxon>
        <taxon>Pseudomonadati</taxon>
        <taxon>Bacteroidota</taxon>
        <taxon>Chitinophagia</taxon>
        <taxon>Chitinophagales</taxon>
        <taxon>Chitinophagaceae</taxon>
        <taxon>Chitinophaga</taxon>
    </lineage>
</organism>
<dbReference type="SUPFAM" id="SSF53597">
    <property type="entry name" value="Dihydrofolate reductase-like"/>
    <property type="match status" value="1"/>
</dbReference>
<evidence type="ECO:0000313" key="11">
    <source>
        <dbReference type="EMBL" id="MBW8683780.1"/>
    </source>
</evidence>
<comment type="catalytic activity">
    <reaction evidence="9">
        <text>2,5-diamino-6-hydroxy-4-(5-phosphoribosylamino)-pyrimidine + H2O + H(+) = 5-amino-6-(5-phospho-D-ribosylamino)uracil + NH4(+)</text>
        <dbReference type="Rhea" id="RHEA:21868"/>
        <dbReference type="ChEBI" id="CHEBI:15377"/>
        <dbReference type="ChEBI" id="CHEBI:15378"/>
        <dbReference type="ChEBI" id="CHEBI:28938"/>
        <dbReference type="ChEBI" id="CHEBI:58453"/>
        <dbReference type="ChEBI" id="CHEBI:58614"/>
        <dbReference type="EC" id="3.5.4.26"/>
    </reaction>
</comment>
<dbReference type="SUPFAM" id="SSF53927">
    <property type="entry name" value="Cytidine deaminase-like"/>
    <property type="match status" value="1"/>
</dbReference>
<dbReference type="RefSeq" id="WP_220248990.1">
    <property type="nucleotide sequence ID" value="NZ_JAICCF010000001.1"/>
</dbReference>
<dbReference type="Gene3D" id="3.40.430.10">
    <property type="entry name" value="Dihydrofolate Reductase, subunit A"/>
    <property type="match status" value="1"/>
</dbReference>
<accession>A0ABS7G9G9</accession>
<dbReference type="Pfam" id="PF00383">
    <property type="entry name" value="dCMP_cyt_deam_1"/>
    <property type="match status" value="1"/>
</dbReference>
<dbReference type="EC" id="1.1.1.193" evidence="9"/>
<keyword evidence="9" id="KW-0686">Riboflavin biosynthesis</keyword>
<dbReference type="Gene3D" id="3.40.140.10">
    <property type="entry name" value="Cytidine Deaminase, domain 2"/>
    <property type="match status" value="1"/>
</dbReference>
<evidence type="ECO:0000256" key="1">
    <source>
        <dbReference type="ARBA" id="ARBA00002151"/>
    </source>
</evidence>
<dbReference type="PANTHER" id="PTHR38011:SF7">
    <property type="entry name" value="2,5-DIAMINO-6-RIBOSYLAMINO-4(3H)-PYRIMIDINONE 5'-PHOSPHATE REDUCTASE"/>
    <property type="match status" value="1"/>
</dbReference>
<dbReference type="GO" id="GO:0008835">
    <property type="term" value="F:diaminohydroxyphosphoribosylaminopyrimidine deaminase activity"/>
    <property type="evidence" value="ECO:0007669"/>
    <property type="project" value="UniProtKB-EC"/>
</dbReference>
<sequence>MDSSIDEFYMQRCIQLARLGAGNVAPNPMVGAVLVYQGRIIGEGYHRQYGYAHAEVNCIQAVKPGDRHLIPAATIYVSLEPCAHYGKTPPCAELIVAEKIGEVVIGCVDTFSKVAGKGIEILKNAGITVRTGILEAACRELNSRFFTFHEQQRPYIILKWAQNTDGYMAGADGRPVRISDTLTDRLVHRWRSEEMGILVGANTAIADNPRLNNRHWTGKDPLRIVIDRALQTPRAYHLWNGPSATLFITASSAEKTSVAEAITADFSQPLLPQLMKILHGRNILSVLVEGGAYVLEHLIAAGLWDEARIIFGNNPLAQGVKAPTLPQHLLMKEISIKGDKILYYRNSREALTI</sequence>
<evidence type="ECO:0000256" key="8">
    <source>
        <dbReference type="ARBA" id="ARBA00023268"/>
    </source>
</evidence>
<comment type="caution">
    <text evidence="11">The sequence shown here is derived from an EMBL/GenBank/DDBJ whole genome shotgun (WGS) entry which is preliminary data.</text>
</comment>
<dbReference type="InterPro" id="IPR024072">
    <property type="entry name" value="DHFR-like_dom_sf"/>
</dbReference>
<keyword evidence="9" id="KW-0479">Metal-binding</keyword>
<dbReference type="InterPro" id="IPR002125">
    <property type="entry name" value="CMP_dCMP_dom"/>
</dbReference>
<proteinExistence type="inferred from homology"/>
<dbReference type="NCBIfam" id="TIGR00326">
    <property type="entry name" value="eubact_ribD"/>
    <property type="match status" value="1"/>
</dbReference>
<evidence type="ECO:0000256" key="3">
    <source>
        <dbReference type="ARBA" id="ARBA00004910"/>
    </source>
</evidence>
<evidence type="ECO:0000256" key="2">
    <source>
        <dbReference type="ARBA" id="ARBA00004882"/>
    </source>
</evidence>
<comment type="similarity">
    <text evidence="5 9">In the C-terminal section; belongs to the HTP reductase family.</text>
</comment>
<keyword evidence="9" id="KW-0862">Zinc</keyword>
<feature type="domain" description="CMP/dCMP-type deaminase" evidence="10">
    <location>
        <begin position="4"/>
        <end position="130"/>
    </location>
</feature>
<evidence type="ECO:0000256" key="7">
    <source>
        <dbReference type="ARBA" id="ARBA00023002"/>
    </source>
</evidence>
<dbReference type="Pfam" id="PF01872">
    <property type="entry name" value="RibD_C"/>
    <property type="match status" value="1"/>
</dbReference>
<comment type="cofactor">
    <cofactor evidence="9">
        <name>Zn(2+)</name>
        <dbReference type="ChEBI" id="CHEBI:29105"/>
    </cofactor>
    <text evidence="9">Binds 1 zinc ion.</text>
</comment>
<comment type="pathway">
    <text evidence="2 9">Cofactor biosynthesis; riboflavin biosynthesis; 5-amino-6-(D-ribitylamino)uracil from GTP: step 2/4.</text>
</comment>
<gene>
    <name evidence="11" type="primary">ribD</name>
    <name evidence="11" type="ORF">K1Y79_05495</name>
</gene>
<evidence type="ECO:0000256" key="5">
    <source>
        <dbReference type="ARBA" id="ARBA00007417"/>
    </source>
</evidence>
<comment type="catalytic activity">
    <reaction evidence="9">
        <text>5-amino-6-(5-phospho-D-ribitylamino)uracil + NADP(+) = 5-amino-6-(5-phospho-D-ribosylamino)uracil + NADPH + H(+)</text>
        <dbReference type="Rhea" id="RHEA:17845"/>
        <dbReference type="ChEBI" id="CHEBI:15378"/>
        <dbReference type="ChEBI" id="CHEBI:57783"/>
        <dbReference type="ChEBI" id="CHEBI:58349"/>
        <dbReference type="ChEBI" id="CHEBI:58421"/>
        <dbReference type="ChEBI" id="CHEBI:58453"/>
        <dbReference type="EC" id="1.1.1.193"/>
    </reaction>
</comment>
<reference evidence="11 12" key="1">
    <citation type="submission" date="2021-08" db="EMBL/GenBank/DDBJ databases">
        <title>The genome sequence of Chitinophaga sp. B61.</title>
        <authorList>
            <person name="Zhang X."/>
        </authorList>
    </citation>
    <scope>NUCLEOTIDE SEQUENCE [LARGE SCALE GENOMIC DNA]</scope>
    <source>
        <strain evidence="11 12">B61</strain>
    </source>
</reference>
<evidence type="ECO:0000259" key="10">
    <source>
        <dbReference type="PROSITE" id="PS51747"/>
    </source>
</evidence>
<comment type="similarity">
    <text evidence="4 9">In the N-terminal section; belongs to the cytidine and deoxycytidylate deaminase family.</text>
</comment>
<dbReference type="InterPro" id="IPR004794">
    <property type="entry name" value="Eubact_RibD"/>
</dbReference>
<comment type="pathway">
    <text evidence="3 9">Cofactor biosynthesis; riboflavin biosynthesis; 5-amino-6-(D-ribitylamino)uracil from GTP: step 3/4.</text>
</comment>
<dbReference type="EC" id="3.5.4.26" evidence="9"/>
<keyword evidence="6 9" id="KW-0521">NADP</keyword>
<comment type="function">
    <text evidence="1 9">Converts 2,5-diamino-6-(ribosylamino)-4(3h)-pyrimidinone 5'-phosphate into 5-amino-6-(ribosylamino)-2,4(1h,3h)-pyrimidinedione 5'-phosphate.</text>
</comment>
<evidence type="ECO:0000256" key="4">
    <source>
        <dbReference type="ARBA" id="ARBA00005259"/>
    </source>
</evidence>
<dbReference type="PIRSF" id="PIRSF006769">
    <property type="entry name" value="RibD"/>
    <property type="match status" value="1"/>
</dbReference>
<dbReference type="InterPro" id="IPR016193">
    <property type="entry name" value="Cytidine_deaminase-like"/>
</dbReference>